<comment type="similarity">
    <text evidence="7">Belongs to the MraZ family.</text>
</comment>
<dbReference type="GO" id="GO:2000143">
    <property type="term" value="P:negative regulation of DNA-templated transcription initiation"/>
    <property type="evidence" value="ECO:0007669"/>
    <property type="project" value="TreeGrafter"/>
</dbReference>
<dbReference type="GO" id="GO:0009295">
    <property type="term" value="C:nucleoid"/>
    <property type="evidence" value="ECO:0007669"/>
    <property type="project" value="UniProtKB-SubCell"/>
</dbReference>
<dbReference type="InterPro" id="IPR007159">
    <property type="entry name" value="SpoVT-AbrB_dom"/>
</dbReference>
<dbReference type="OrthoDB" id="9807753at2"/>
<dbReference type="InterPro" id="IPR003444">
    <property type="entry name" value="MraZ"/>
</dbReference>
<dbReference type="GO" id="GO:0000976">
    <property type="term" value="F:transcription cis-regulatory region binding"/>
    <property type="evidence" value="ECO:0007669"/>
    <property type="project" value="TreeGrafter"/>
</dbReference>
<feature type="domain" description="SpoVT-AbrB" evidence="8">
    <location>
        <begin position="76"/>
        <end position="119"/>
    </location>
</feature>
<dbReference type="PROSITE" id="PS51740">
    <property type="entry name" value="SPOVT_ABRB"/>
    <property type="match status" value="2"/>
</dbReference>
<dbReference type="AlphaFoldDB" id="A0A0D6A3L5"/>
<dbReference type="InterPro" id="IPR038619">
    <property type="entry name" value="MraZ_sf"/>
</dbReference>
<evidence type="ECO:0000256" key="7">
    <source>
        <dbReference type="HAMAP-Rule" id="MF_01008"/>
    </source>
</evidence>
<evidence type="ECO:0000256" key="3">
    <source>
        <dbReference type="ARBA" id="ARBA00022737"/>
    </source>
</evidence>
<dbReference type="GeneID" id="78212387"/>
<evidence type="ECO:0000313" key="9">
    <source>
        <dbReference type="EMBL" id="BAQ57417.1"/>
    </source>
</evidence>
<dbReference type="InterPro" id="IPR020603">
    <property type="entry name" value="MraZ_dom"/>
</dbReference>
<dbReference type="KEGG" id="lae:LBAT_1028"/>
<protein>
    <recommendedName>
        <fullName evidence="1 7">Transcriptional regulator MraZ</fullName>
    </recommendedName>
</protein>
<evidence type="ECO:0000313" key="10">
    <source>
        <dbReference type="EMBL" id="QFG51429.1"/>
    </source>
</evidence>
<dbReference type="InterPro" id="IPR035642">
    <property type="entry name" value="MraZ_N"/>
</dbReference>
<dbReference type="FunFam" id="3.40.1550.20:FF:000002">
    <property type="entry name" value="Transcriptional regulator MraZ"/>
    <property type="match status" value="1"/>
</dbReference>
<dbReference type="CDD" id="cd16320">
    <property type="entry name" value="MraZ_N"/>
    <property type="match status" value="1"/>
</dbReference>
<comment type="subcellular location">
    <subcellularLocation>
        <location evidence="7">Cytoplasm</location>
        <location evidence="7">Nucleoid</location>
    </subcellularLocation>
</comment>
<keyword evidence="5 7" id="KW-0238">DNA-binding</keyword>
<gene>
    <name evidence="7 10" type="primary">mraZ</name>
    <name evidence="10" type="ORF">LA749_05230</name>
    <name evidence="9" type="ORF">LBAT_1028</name>
</gene>
<dbReference type="NCBIfam" id="TIGR00242">
    <property type="entry name" value="division/cell wall cluster transcriptional repressor MraZ"/>
    <property type="match status" value="1"/>
</dbReference>
<dbReference type="GO" id="GO:0003700">
    <property type="term" value="F:DNA-binding transcription factor activity"/>
    <property type="evidence" value="ECO:0007669"/>
    <property type="project" value="UniProtKB-UniRule"/>
</dbReference>
<dbReference type="Proteomes" id="UP000325393">
    <property type="component" value="Chromosome"/>
</dbReference>
<dbReference type="CDD" id="cd16321">
    <property type="entry name" value="MraZ_C"/>
    <property type="match status" value="1"/>
</dbReference>
<sequence length="143" mass="16536">MFMGEYHHNLDSKGRLIIPAKLRDQIGNKMVFTRGMEGCIFGYTIDVWQEIEAKLAKLPLTKRNARNFTRLFYSGAMESEFDKQGRVNLTTTLKKHAGLTKECVIVGVSNRIEIWSKERWDSFAKEANENYDDIAENLDDIEL</sequence>
<dbReference type="Proteomes" id="UP000035709">
    <property type="component" value="Chromosome"/>
</dbReference>
<keyword evidence="3" id="KW-0677">Repeat</keyword>
<keyword evidence="9" id="KW-0131">Cell cycle</keyword>
<evidence type="ECO:0000259" key="8">
    <source>
        <dbReference type="PROSITE" id="PS51740"/>
    </source>
</evidence>
<dbReference type="HAMAP" id="MF_01008">
    <property type="entry name" value="MraZ"/>
    <property type="match status" value="1"/>
</dbReference>
<dbReference type="InterPro" id="IPR035644">
    <property type="entry name" value="MraZ_C"/>
</dbReference>
<dbReference type="Pfam" id="PF02381">
    <property type="entry name" value="MraZ"/>
    <property type="match status" value="2"/>
</dbReference>
<evidence type="ECO:0000256" key="2">
    <source>
        <dbReference type="ARBA" id="ARBA00022490"/>
    </source>
</evidence>
<dbReference type="STRING" id="1600.LBAT_1028"/>
<dbReference type="PANTHER" id="PTHR34701">
    <property type="entry name" value="TRANSCRIPTIONAL REGULATOR MRAZ"/>
    <property type="match status" value="1"/>
</dbReference>
<dbReference type="GO" id="GO:0005737">
    <property type="term" value="C:cytoplasm"/>
    <property type="evidence" value="ECO:0007669"/>
    <property type="project" value="UniProtKB-UniRule"/>
</dbReference>
<dbReference type="InterPro" id="IPR037914">
    <property type="entry name" value="SpoVT-AbrB_sf"/>
</dbReference>
<proteinExistence type="inferred from homology"/>
<dbReference type="GO" id="GO:0051301">
    <property type="term" value="P:cell division"/>
    <property type="evidence" value="ECO:0007669"/>
    <property type="project" value="UniProtKB-KW"/>
</dbReference>
<accession>A0A0D6A3L5</accession>
<feature type="domain" description="SpoVT-AbrB" evidence="8">
    <location>
        <begin position="5"/>
        <end position="47"/>
    </location>
</feature>
<name>A0A0D6A3L5_9LACO</name>
<dbReference type="EMBL" id="AP014808">
    <property type="protein sequence ID" value="BAQ57417.1"/>
    <property type="molecule type" value="Genomic_DNA"/>
</dbReference>
<organism evidence="9 11">
    <name type="scientific">Lactobacillus acetotolerans</name>
    <dbReference type="NCBI Taxonomy" id="1600"/>
    <lineage>
        <taxon>Bacteria</taxon>
        <taxon>Bacillati</taxon>
        <taxon>Bacillota</taxon>
        <taxon>Bacilli</taxon>
        <taxon>Lactobacillales</taxon>
        <taxon>Lactobacillaceae</taxon>
        <taxon>Lactobacillus</taxon>
    </lineage>
</organism>
<reference evidence="9 11" key="1">
    <citation type="submission" date="2015-03" db="EMBL/GenBank/DDBJ databases">
        <title>Complete genome sequence of Lactobacillus acetotolerans NBRC 13120.</title>
        <authorList>
            <person name="Toh H."/>
            <person name="Morita H."/>
            <person name="Fujita N."/>
        </authorList>
    </citation>
    <scope>NUCLEOTIDE SEQUENCE [LARGE SCALE GENOMIC DNA]</scope>
    <source>
        <strain evidence="9 11">NBRC 13120</strain>
    </source>
</reference>
<keyword evidence="2 7" id="KW-0963">Cytoplasm</keyword>
<dbReference type="SUPFAM" id="SSF89447">
    <property type="entry name" value="AbrB/MazE/MraZ-like"/>
    <property type="match status" value="1"/>
</dbReference>
<evidence type="ECO:0000256" key="4">
    <source>
        <dbReference type="ARBA" id="ARBA00023015"/>
    </source>
</evidence>
<evidence type="ECO:0000256" key="5">
    <source>
        <dbReference type="ARBA" id="ARBA00023125"/>
    </source>
</evidence>
<dbReference type="PANTHER" id="PTHR34701:SF1">
    <property type="entry name" value="TRANSCRIPTIONAL REGULATOR MRAZ"/>
    <property type="match status" value="1"/>
</dbReference>
<evidence type="ECO:0000256" key="1">
    <source>
        <dbReference type="ARBA" id="ARBA00013860"/>
    </source>
</evidence>
<comment type="subunit">
    <text evidence="7">Forms oligomers.</text>
</comment>
<keyword evidence="4 7" id="KW-0805">Transcription regulation</keyword>
<keyword evidence="9" id="KW-0132">Cell division</keyword>
<evidence type="ECO:0000313" key="12">
    <source>
        <dbReference type="Proteomes" id="UP000325393"/>
    </source>
</evidence>
<dbReference type="RefSeq" id="WP_056969554.1">
    <property type="nucleotide sequence ID" value="NZ_AP014808.1"/>
</dbReference>
<evidence type="ECO:0000313" key="11">
    <source>
        <dbReference type="Proteomes" id="UP000035709"/>
    </source>
</evidence>
<keyword evidence="11" id="KW-1185">Reference proteome</keyword>
<reference evidence="10 12" key="2">
    <citation type="submission" date="2019-09" db="EMBL/GenBank/DDBJ databases">
        <title>Genome sequencing of Lactobacillus acetotolerans.</title>
        <authorList>
            <person name="Kim K."/>
        </authorList>
    </citation>
    <scope>NUCLEOTIDE SEQUENCE [LARGE SCALE GENOMIC DNA]</scope>
    <source>
        <strain evidence="10 12">LA749</strain>
    </source>
</reference>
<evidence type="ECO:0000256" key="6">
    <source>
        <dbReference type="ARBA" id="ARBA00023163"/>
    </source>
</evidence>
<dbReference type="Gene3D" id="3.40.1550.20">
    <property type="entry name" value="Transcriptional regulator MraZ domain"/>
    <property type="match status" value="1"/>
</dbReference>
<keyword evidence="6 7" id="KW-0804">Transcription</keyword>
<dbReference type="PATRIC" id="fig|1600.4.peg.1052"/>
<dbReference type="EMBL" id="CP044496">
    <property type="protein sequence ID" value="QFG51429.1"/>
    <property type="molecule type" value="Genomic_DNA"/>
</dbReference>